<name>A0A923IWI6_9ACTO</name>
<dbReference type="GO" id="GO:0003700">
    <property type="term" value="F:DNA-binding transcription factor activity"/>
    <property type="evidence" value="ECO:0007669"/>
    <property type="project" value="TreeGrafter"/>
</dbReference>
<keyword evidence="7" id="KW-1185">Reference proteome</keyword>
<dbReference type="InterPro" id="IPR001647">
    <property type="entry name" value="HTH_TetR"/>
</dbReference>
<dbReference type="InterPro" id="IPR023772">
    <property type="entry name" value="DNA-bd_HTH_TetR-type_CS"/>
</dbReference>
<dbReference type="Gene3D" id="1.10.357.10">
    <property type="entry name" value="Tetracycline Repressor, domain 2"/>
    <property type="match status" value="1"/>
</dbReference>
<dbReference type="SUPFAM" id="SSF46689">
    <property type="entry name" value="Homeodomain-like"/>
    <property type="match status" value="1"/>
</dbReference>
<evidence type="ECO:0000313" key="6">
    <source>
        <dbReference type="EMBL" id="MBB6334162.1"/>
    </source>
</evidence>
<reference evidence="6" key="1">
    <citation type="submission" date="2020-08" db="EMBL/GenBank/DDBJ databases">
        <title>Sequencing the genomes of 1000 actinobacteria strains.</title>
        <authorList>
            <person name="Klenk H.-P."/>
        </authorList>
    </citation>
    <scope>NUCLEOTIDE SEQUENCE</scope>
    <source>
        <strain evidence="6">DSM 10695</strain>
    </source>
</reference>
<proteinExistence type="predicted"/>
<evidence type="ECO:0000259" key="5">
    <source>
        <dbReference type="PROSITE" id="PS50977"/>
    </source>
</evidence>
<evidence type="ECO:0000256" key="3">
    <source>
        <dbReference type="ARBA" id="ARBA00023163"/>
    </source>
</evidence>
<organism evidence="6 7">
    <name type="scientific">Schaalia hyovaginalis</name>
    <dbReference type="NCBI Taxonomy" id="29316"/>
    <lineage>
        <taxon>Bacteria</taxon>
        <taxon>Bacillati</taxon>
        <taxon>Actinomycetota</taxon>
        <taxon>Actinomycetes</taxon>
        <taxon>Actinomycetales</taxon>
        <taxon>Actinomycetaceae</taxon>
        <taxon>Schaalia</taxon>
    </lineage>
</organism>
<dbReference type="InterPro" id="IPR050109">
    <property type="entry name" value="HTH-type_TetR-like_transc_reg"/>
</dbReference>
<dbReference type="EMBL" id="JACHMK010000001">
    <property type="protein sequence ID" value="MBB6334162.1"/>
    <property type="molecule type" value="Genomic_DNA"/>
</dbReference>
<keyword evidence="1" id="KW-0805">Transcription regulation</keyword>
<accession>A0A923IWI6</accession>
<evidence type="ECO:0000256" key="1">
    <source>
        <dbReference type="ARBA" id="ARBA00023015"/>
    </source>
</evidence>
<dbReference type="PROSITE" id="PS50977">
    <property type="entry name" value="HTH_TETR_2"/>
    <property type="match status" value="1"/>
</dbReference>
<sequence>MPKQVIDKPRLIDAAYTIAEEEGLSALSIRKLAAACSISIGSVYTYFPTKADLVFAVVERFFARSIVEDFCRAEPDEGFVRFIRRFKTAMDELMGEYASTWLTEIQTLPRDERERGREAALARLGHMRHGLVQVLRTDPRIAPGVLVGPLDPEALASFVTDRLIAALRDKEDLDTLFALLERALYSAHPSE</sequence>
<dbReference type="Proteomes" id="UP000617426">
    <property type="component" value="Unassembled WGS sequence"/>
</dbReference>
<dbReference type="InterPro" id="IPR009057">
    <property type="entry name" value="Homeodomain-like_sf"/>
</dbReference>
<dbReference type="PROSITE" id="PS01081">
    <property type="entry name" value="HTH_TETR_1"/>
    <property type="match status" value="1"/>
</dbReference>
<dbReference type="RefSeq" id="WP_184451955.1">
    <property type="nucleotide sequence ID" value="NZ_JACHMK010000001.1"/>
</dbReference>
<evidence type="ECO:0000313" key="7">
    <source>
        <dbReference type="Proteomes" id="UP000617426"/>
    </source>
</evidence>
<dbReference type="PRINTS" id="PR00455">
    <property type="entry name" value="HTHTETR"/>
</dbReference>
<keyword evidence="2 4" id="KW-0238">DNA-binding</keyword>
<dbReference type="GO" id="GO:0000976">
    <property type="term" value="F:transcription cis-regulatory region binding"/>
    <property type="evidence" value="ECO:0007669"/>
    <property type="project" value="TreeGrafter"/>
</dbReference>
<feature type="domain" description="HTH tetR-type" evidence="5">
    <location>
        <begin position="5"/>
        <end position="65"/>
    </location>
</feature>
<keyword evidence="3" id="KW-0804">Transcription</keyword>
<dbReference type="Pfam" id="PF00440">
    <property type="entry name" value="TetR_N"/>
    <property type="match status" value="1"/>
</dbReference>
<protein>
    <submittedName>
        <fullName evidence="6">AcrR family transcriptional regulator</fullName>
    </submittedName>
</protein>
<evidence type="ECO:0000256" key="2">
    <source>
        <dbReference type="ARBA" id="ARBA00023125"/>
    </source>
</evidence>
<evidence type="ECO:0000256" key="4">
    <source>
        <dbReference type="PROSITE-ProRule" id="PRU00335"/>
    </source>
</evidence>
<dbReference type="AlphaFoldDB" id="A0A923IWI6"/>
<comment type="caution">
    <text evidence="6">The sequence shown here is derived from an EMBL/GenBank/DDBJ whole genome shotgun (WGS) entry which is preliminary data.</text>
</comment>
<dbReference type="PANTHER" id="PTHR30055:SF234">
    <property type="entry name" value="HTH-TYPE TRANSCRIPTIONAL REGULATOR BETI"/>
    <property type="match status" value="1"/>
</dbReference>
<gene>
    <name evidence="6" type="ORF">HD592_000727</name>
</gene>
<dbReference type="PANTHER" id="PTHR30055">
    <property type="entry name" value="HTH-TYPE TRANSCRIPTIONAL REGULATOR RUTR"/>
    <property type="match status" value="1"/>
</dbReference>
<feature type="DNA-binding region" description="H-T-H motif" evidence="4">
    <location>
        <begin position="28"/>
        <end position="47"/>
    </location>
</feature>